<evidence type="ECO:0000259" key="2">
    <source>
        <dbReference type="Pfam" id="PF18962"/>
    </source>
</evidence>
<dbReference type="EMBL" id="CP056775">
    <property type="protein sequence ID" value="QRR01421.1"/>
    <property type="molecule type" value="Genomic_DNA"/>
</dbReference>
<evidence type="ECO:0000313" key="3">
    <source>
        <dbReference type="EMBL" id="QRR01421.1"/>
    </source>
</evidence>
<accession>A0ABX7I5P4</accession>
<dbReference type="RefSeq" id="WP_204663721.1">
    <property type="nucleotide sequence ID" value="NZ_CP056775.1"/>
</dbReference>
<keyword evidence="4" id="KW-1185">Reference proteome</keyword>
<reference evidence="3 4" key="1">
    <citation type="submission" date="2020-06" db="EMBL/GenBank/DDBJ databases">
        <title>Dyadobacter sandarakinus sp. nov., isolated from the soil of the Arctic Yellow River Station.</title>
        <authorList>
            <person name="Zhang Y."/>
            <person name="Peng F."/>
        </authorList>
    </citation>
    <scope>NUCLEOTIDE SEQUENCE [LARGE SCALE GENOMIC DNA]</scope>
    <source>
        <strain evidence="3 4">Q3-56</strain>
    </source>
</reference>
<gene>
    <name evidence="3" type="ORF">HWI92_11155</name>
</gene>
<evidence type="ECO:0000313" key="4">
    <source>
        <dbReference type="Proteomes" id="UP000612680"/>
    </source>
</evidence>
<feature type="signal peptide" evidence="1">
    <location>
        <begin position="1"/>
        <end position="20"/>
    </location>
</feature>
<organism evidence="3 4">
    <name type="scientific">Dyadobacter sandarakinus</name>
    <dbReference type="NCBI Taxonomy" id="2747268"/>
    <lineage>
        <taxon>Bacteria</taxon>
        <taxon>Pseudomonadati</taxon>
        <taxon>Bacteroidota</taxon>
        <taxon>Cytophagia</taxon>
        <taxon>Cytophagales</taxon>
        <taxon>Spirosomataceae</taxon>
        <taxon>Dyadobacter</taxon>
    </lineage>
</organism>
<proteinExistence type="predicted"/>
<feature type="chain" id="PRO_5046444669" evidence="1">
    <location>
        <begin position="21"/>
        <end position="361"/>
    </location>
</feature>
<evidence type="ECO:0000256" key="1">
    <source>
        <dbReference type="SAM" id="SignalP"/>
    </source>
</evidence>
<feature type="domain" description="Secretion system C-terminal sorting" evidence="2">
    <location>
        <begin position="288"/>
        <end position="355"/>
    </location>
</feature>
<protein>
    <submittedName>
        <fullName evidence="3">T9SS type A sorting domain-containing protein</fullName>
    </submittedName>
</protein>
<dbReference type="InterPro" id="IPR026444">
    <property type="entry name" value="Secre_tail"/>
</dbReference>
<dbReference type="Pfam" id="PF18962">
    <property type="entry name" value="Por_Secre_tail"/>
    <property type="match status" value="1"/>
</dbReference>
<sequence length="361" mass="39782">MKRIFTTICITLITMVAVSAQTFEFNTKFAANENGGAIVSEVYTENQNELRITAEEYGKDACDYAWFYNSEGSLVLTGCGASNASDITKILTLEKVDRSTFSPVSINFRPIAYRPYPTSPYELTNLEVQGFRNGAQVGIVYYNNLPAEQDVNLVFNADFVNIDQVKFKVYHQDLMVNQFVMSASLPVTLVSFQAEPTDAGTLLTWNTVDEFQASNFEVQGSGDGKSFQTVGSVQAGSTHGAYEFLYSNGPLKKYFRLKMNDEDGSYAYSKIVAVGFVEKGPKVQFVAFPNPVKGSLRIHVPDKGLPETSVAILDIHGKSILVQNRLVLRAGEGTIECPSHLAPGSYIIKVGNYQAQRISIQ</sequence>
<keyword evidence="1" id="KW-0732">Signal</keyword>
<dbReference type="Proteomes" id="UP000612680">
    <property type="component" value="Chromosome"/>
</dbReference>
<name>A0ABX7I5P4_9BACT</name>